<comment type="caution">
    <text evidence="1">The sequence shown here is derived from an EMBL/GenBank/DDBJ whole genome shotgun (WGS) entry which is preliminary data.</text>
</comment>
<dbReference type="NCBIfam" id="TIGR01909">
    <property type="entry name" value="C_GCAxxG_C_C"/>
    <property type="match status" value="1"/>
</dbReference>
<proteinExistence type="predicted"/>
<dbReference type="Proteomes" id="UP000054323">
    <property type="component" value="Unassembled WGS sequence"/>
</dbReference>
<evidence type="ECO:0000313" key="2">
    <source>
        <dbReference type="Proteomes" id="UP000054323"/>
    </source>
</evidence>
<gene>
    <name evidence="1" type="ORF">XD82_1376</name>
</gene>
<protein>
    <submittedName>
        <fullName evidence="1">C_GCAxxG_C_C family protein</fullName>
    </submittedName>
</protein>
<sequence>RANLKAPDWQSFRQVNHMENRSKEAVSRFMRGYNCAQAVSSVFARDLGVPEEVILRAATGFGGGVGHTGGACGAVSGAVLVIGLLFGSTSPEEKEAKERTYGLTREFITRFTRKRGTVSCTKLLGCDLSTDEGLARARKQNLTRTLCPRYVEDATEILEEVLASVTSGQSTMR</sequence>
<accession>A0A101GM74</accession>
<dbReference type="EMBL" id="LGGD01000182">
    <property type="protein sequence ID" value="KUK60979.1"/>
    <property type="molecule type" value="Genomic_DNA"/>
</dbReference>
<name>A0A101GM74_9EURY</name>
<evidence type="ECO:0000313" key="1">
    <source>
        <dbReference type="EMBL" id="KUK60979.1"/>
    </source>
</evidence>
<reference evidence="2" key="1">
    <citation type="journal article" date="2015" name="MBio">
        <title>Genome-Resolved Metagenomic Analysis Reveals Roles for Candidate Phyla and Other Microbial Community Members in Biogeochemical Transformations in Oil Reservoirs.</title>
        <authorList>
            <person name="Hu P."/>
            <person name="Tom L."/>
            <person name="Singh A."/>
            <person name="Thomas B.C."/>
            <person name="Baker B.J."/>
            <person name="Piceno Y.M."/>
            <person name="Andersen G.L."/>
            <person name="Banfield J.F."/>
        </authorList>
    </citation>
    <scope>NUCLEOTIDE SEQUENCE [LARGE SCALE GENOMIC DNA]</scope>
</reference>
<feature type="non-terminal residue" evidence="1">
    <location>
        <position position="1"/>
    </location>
</feature>
<organism evidence="1 2">
    <name type="scientific">Methanoculleus marisnigri</name>
    <dbReference type="NCBI Taxonomy" id="2198"/>
    <lineage>
        <taxon>Archaea</taxon>
        <taxon>Methanobacteriati</taxon>
        <taxon>Methanobacteriota</taxon>
        <taxon>Stenosarchaea group</taxon>
        <taxon>Methanomicrobia</taxon>
        <taxon>Methanomicrobiales</taxon>
        <taxon>Methanomicrobiaceae</taxon>
        <taxon>Methanoculleus</taxon>
    </lineage>
</organism>
<dbReference type="InterPro" id="IPR010181">
    <property type="entry name" value="CGCAxxGCC_motif"/>
</dbReference>
<dbReference type="PATRIC" id="fig|2198.4.peg.1758"/>
<dbReference type="AlphaFoldDB" id="A0A101GM74"/>
<dbReference type="Pfam" id="PF09719">
    <property type="entry name" value="C_GCAxxG_C_C"/>
    <property type="match status" value="1"/>
</dbReference>